<dbReference type="InterPro" id="IPR008767">
    <property type="entry name" value="Phage_SPP1_head-tail_adaptor"/>
</dbReference>
<dbReference type="EMBL" id="BK032780">
    <property type="protein sequence ID" value="DAF59945.1"/>
    <property type="molecule type" value="Genomic_DNA"/>
</dbReference>
<dbReference type="NCBIfam" id="TIGR01563">
    <property type="entry name" value="gp16_SPP1"/>
    <property type="match status" value="1"/>
</dbReference>
<dbReference type="InterPro" id="IPR038666">
    <property type="entry name" value="SSP1_head-tail_sf"/>
</dbReference>
<proteinExistence type="predicted"/>
<evidence type="ECO:0000313" key="1">
    <source>
        <dbReference type="EMBL" id="DAF59945.1"/>
    </source>
</evidence>
<name>A0A8S5T9J7_9CAUD</name>
<reference evidence="1" key="1">
    <citation type="journal article" date="2021" name="Proc. Natl. Acad. Sci. U.S.A.">
        <title>A Catalog of Tens of Thousands of Viruses from Human Metagenomes Reveals Hidden Associations with Chronic Diseases.</title>
        <authorList>
            <person name="Tisza M.J."/>
            <person name="Buck C.B."/>
        </authorList>
    </citation>
    <scope>NUCLEOTIDE SEQUENCE</scope>
    <source>
        <strain evidence="1">CtGz830</strain>
    </source>
</reference>
<dbReference type="Gene3D" id="2.40.10.270">
    <property type="entry name" value="Bacteriophage SPP1 head-tail adaptor protein"/>
    <property type="match status" value="1"/>
</dbReference>
<accession>A0A8S5T9J7</accession>
<organism evidence="1">
    <name type="scientific">Siphoviridae sp. ctGz830</name>
    <dbReference type="NCBI Taxonomy" id="2827825"/>
    <lineage>
        <taxon>Viruses</taxon>
        <taxon>Duplodnaviria</taxon>
        <taxon>Heunggongvirae</taxon>
        <taxon>Uroviricota</taxon>
        <taxon>Caudoviricetes</taxon>
    </lineage>
</organism>
<protein>
    <submittedName>
        <fullName evidence="1">Head tail adaptor</fullName>
    </submittedName>
</protein>
<sequence>MKNKGQILTDVNRVFDTPFEVQEKTVIQDENGIQKEQWTKKYKLFADGKNLYGKEYEIAKQTNEQKTVKFIIKAGVKIDTSMRIIFQKAVYDIDNVDNIGFKNELIEVKAIERSLQRNGN</sequence>
<dbReference type="Pfam" id="PF05521">
    <property type="entry name" value="Phage_HCP"/>
    <property type="match status" value="1"/>
</dbReference>